<reference evidence="17" key="2">
    <citation type="submission" date="2023-05" db="EMBL/GenBank/DDBJ databases">
        <authorList>
            <person name="Fouks B."/>
        </authorList>
    </citation>
    <scope>NUCLEOTIDE SEQUENCE</scope>
    <source>
        <strain evidence="17">Stay&amp;Tobe</strain>
        <tissue evidence="17">Testes</tissue>
    </source>
</reference>
<keyword evidence="10" id="KW-0443">Lipid metabolism</keyword>
<dbReference type="InterPro" id="IPR046373">
    <property type="entry name" value="Acyl-CoA_Oxase/DH_mid-dom_sf"/>
</dbReference>
<dbReference type="InterPro" id="IPR009100">
    <property type="entry name" value="AcylCoA_DH/oxidase_NM_dom_sf"/>
</dbReference>
<dbReference type="PIRSF" id="PIRSF000168">
    <property type="entry name" value="Acyl-CoA_oxidase"/>
    <property type="match status" value="1"/>
</dbReference>
<keyword evidence="8" id="KW-0276">Fatty acid metabolism</keyword>
<dbReference type="PANTHER" id="PTHR10909:SF390">
    <property type="entry name" value="PEROXISOMAL ACYL-COENZYME A OXIDASE 3"/>
    <property type="match status" value="1"/>
</dbReference>
<dbReference type="InterPro" id="IPR036250">
    <property type="entry name" value="AcylCo_DH-like_C"/>
</dbReference>
<dbReference type="GO" id="GO:0055088">
    <property type="term" value="P:lipid homeostasis"/>
    <property type="evidence" value="ECO:0007669"/>
    <property type="project" value="TreeGrafter"/>
</dbReference>
<feature type="domain" description="Acyl-CoA oxidase C-alpha1" evidence="16">
    <location>
        <begin position="275"/>
        <end position="439"/>
    </location>
</feature>
<evidence type="ECO:0000259" key="15">
    <source>
        <dbReference type="Pfam" id="PF02770"/>
    </source>
</evidence>
<dbReference type="EMBL" id="JASPKZ010002709">
    <property type="protein sequence ID" value="KAJ9594890.1"/>
    <property type="molecule type" value="Genomic_DNA"/>
</dbReference>
<name>A0AAD8A9A4_DIPPU</name>
<evidence type="ECO:0000313" key="18">
    <source>
        <dbReference type="Proteomes" id="UP001233999"/>
    </source>
</evidence>
<evidence type="ECO:0000256" key="10">
    <source>
        <dbReference type="ARBA" id="ARBA00023098"/>
    </source>
</evidence>
<comment type="similarity">
    <text evidence="4">Belongs to the acyl-CoA oxidase family.</text>
</comment>
<comment type="caution">
    <text evidence="17">The sequence shown here is derived from an EMBL/GenBank/DDBJ whole genome shotgun (WGS) entry which is preliminary data.</text>
</comment>
<accession>A0AAD8A9A4</accession>
<evidence type="ECO:0000259" key="16">
    <source>
        <dbReference type="Pfam" id="PF22924"/>
    </source>
</evidence>
<evidence type="ECO:0000259" key="14">
    <source>
        <dbReference type="Pfam" id="PF01756"/>
    </source>
</evidence>
<feature type="domain" description="Acyl-CoA oxidase/dehydrogenase middle" evidence="15">
    <location>
        <begin position="128"/>
        <end position="237"/>
    </location>
</feature>
<dbReference type="GO" id="GO:0071949">
    <property type="term" value="F:FAD binding"/>
    <property type="evidence" value="ECO:0007669"/>
    <property type="project" value="InterPro"/>
</dbReference>
<dbReference type="GO" id="GO:0005504">
    <property type="term" value="F:fatty acid binding"/>
    <property type="evidence" value="ECO:0007669"/>
    <property type="project" value="TreeGrafter"/>
</dbReference>
<dbReference type="FunFam" id="1.20.140.10:FF:000007">
    <property type="entry name" value="Acyl-coenzyme A oxidase"/>
    <property type="match status" value="1"/>
</dbReference>
<gene>
    <name evidence="17" type="ORF">L9F63_013815</name>
</gene>
<dbReference type="FunFam" id="2.40.110.10:FF:000005">
    <property type="entry name" value="Acyl-coenzyme A oxidase"/>
    <property type="match status" value="1"/>
</dbReference>
<evidence type="ECO:0000256" key="4">
    <source>
        <dbReference type="ARBA" id="ARBA00006288"/>
    </source>
</evidence>
<dbReference type="InterPro" id="IPR055060">
    <property type="entry name" value="ACOX_C_alpha1"/>
</dbReference>
<dbReference type="InterPro" id="IPR006091">
    <property type="entry name" value="Acyl-CoA_Oxase/DH_mid-dom"/>
</dbReference>
<feature type="domain" description="Acyl-CoA oxidase C-terminal" evidence="14">
    <location>
        <begin position="484"/>
        <end position="656"/>
    </location>
</feature>
<keyword evidence="7 13" id="KW-0274">FAD</keyword>
<dbReference type="SUPFAM" id="SSF56645">
    <property type="entry name" value="Acyl-CoA dehydrogenase NM domain-like"/>
    <property type="match status" value="1"/>
</dbReference>
<dbReference type="PANTHER" id="PTHR10909">
    <property type="entry name" value="ELECTRON TRANSPORT OXIDOREDUCTASE"/>
    <property type="match status" value="1"/>
</dbReference>
<dbReference type="Proteomes" id="UP001233999">
    <property type="component" value="Unassembled WGS sequence"/>
</dbReference>
<evidence type="ECO:0000256" key="6">
    <source>
        <dbReference type="ARBA" id="ARBA00022630"/>
    </source>
</evidence>
<evidence type="ECO:0000256" key="1">
    <source>
        <dbReference type="ARBA" id="ARBA00001974"/>
    </source>
</evidence>
<dbReference type="Gene3D" id="2.40.110.10">
    <property type="entry name" value="Butyryl-CoA Dehydrogenase, subunit A, domain 2"/>
    <property type="match status" value="1"/>
</dbReference>
<dbReference type="Gene3D" id="1.20.140.10">
    <property type="entry name" value="Butyryl-CoA Dehydrogenase, subunit A, domain 3"/>
    <property type="match status" value="2"/>
</dbReference>
<comment type="cofactor">
    <cofactor evidence="1">
        <name>FAD</name>
        <dbReference type="ChEBI" id="CHEBI:57692"/>
    </cofactor>
</comment>
<feature type="binding site" evidence="13">
    <location>
        <position position="171"/>
    </location>
    <ligand>
        <name>FAD</name>
        <dbReference type="ChEBI" id="CHEBI:57692"/>
    </ligand>
</feature>
<sequence length="657" mass="74143">MCNHQLESNEVLMEDEECLDFQMQIWKTMEDDPLFHHSFLTPSADDLQRLTTLRCKKIRSHKFLIVGDMLQNPIKLLVLTQSLCQYDMSLGLKYFVPFIFFINSVRDLGTEKHEHFIRSAEKEEINGCYALTEVAHGTNVKKMRTTATFDPKTQEFIIHSEDFESGKCWIGGLGKSATHATVFAQLITPDGVKHGLHAFVIPLRNPKTMLLYPGVLIGDMGEKIGLNGVDNGFAVFTKYRLPKDNLLDKMGTVTQDGKYISAFDNPRERFATSLSTLSLGRTGVSVMSTGILLKAVVIAIRYSAVRRQFGSSDGEELAIIEYQLQQWRLFPYLAASYAFKIFCDASISHLFEFRKGIYFEEDKEKMAVLGMEIHIIQSSAKGLTSWTTQHGIQECREACGGHGYLKCAGFGALRNDNDANCTYEGDNNVLCQQTSNWLLHLWAARNMSENKIITPLGSADFLYTHDIASRNELGEEVPCFVAPILEAYDILLIWLLENTSKVYEEHCKVKDSFTARSDSQVYFARTLSMVFIERFVIKTFWEFCNSEKSTGNEKAVLQKLCSLYGLWSLEKHLGTLYECGYATGPQPTRLIREGILQICLQLKPEAVALADAIAPPDFILNSVIGKSDGKLYQNIEGCLIQTPGATQRPVWWRDIIG</sequence>
<evidence type="ECO:0000256" key="7">
    <source>
        <dbReference type="ARBA" id="ARBA00022827"/>
    </source>
</evidence>
<dbReference type="GO" id="GO:0005777">
    <property type="term" value="C:peroxisome"/>
    <property type="evidence" value="ECO:0007669"/>
    <property type="project" value="UniProtKB-SubCell"/>
</dbReference>
<evidence type="ECO:0000256" key="2">
    <source>
        <dbReference type="ARBA" id="ARBA00004275"/>
    </source>
</evidence>
<protein>
    <recommendedName>
        <fullName evidence="5">acyl-CoA oxidase</fullName>
        <ecNumber evidence="5">1.3.3.6</ecNumber>
    </recommendedName>
</protein>
<dbReference type="GO" id="GO:0033540">
    <property type="term" value="P:fatty acid beta-oxidation using acyl-CoA oxidase"/>
    <property type="evidence" value="ECO:0007669"/>
    <property type="project" value="TreeGrafter"/>
</dbReference>
<comment type="subcellular location">
    <subcellularLocation>
        <location evidence="2">Peroxisome</location>
    </subcellularLocation>
</comment>
<dbReference type="Pfam" id="PF02770">
    <property type="entry name" value="Acyl-CoA_dh_M"/>
    <property type="match status" value="1"/>
</dbReference>
<evidence type="ECO:0000313" key="17">
    <source>
        <dbReference type="EMBL" id="KAJ9594890.1"/>
    </source>
</evidence>
<evidence type="ECO:0000256" key="8">
    <source>
        <dbReference type="ARBA" id="ARBA00022832"/>
    </source>
</evidence>
<dbReference type="InterPro" id="IPR012258">
    <property type="entry name" value="Acyl-CoA_oxidase"/>
</dbReference>
<evidence type="ECO:0000256" key="11">
    <source>
        <dbReference type="ARBA" id="ARBA00023140"/>
    </source>
</evidence>
<feature type="binding site" evidence="13">
    <location>
        <position position="132"/>
    </location>
    <ligand>
        <name>FAD</name>
        <dbReference type="ChEBI" id="CHEBI:57692"/>
    </ligand>
</feature>
<proteinExistence type="inferred from homology"/>
<dbReference type="GO" id="GO:0016402">
    <property type="term" value="F:pristanoyl-CoA oxidase activity"/>
    <property type="evidence" value="ECO:0007669"/>
    <property type="project" value="TreeGrafter"/>
</dbReference>
<dbReference type="AlphaFoldDB" id="A0AAD8A9A4"/>
<dbReference type="Pfam" id="PF22924">
    <property type="entry name" value="ACOX_C_alpha1"/>
    <property type="match status" value="1"/>
</dbReference>
<feature type="active site" description="Proton acceptor" evidence="12">
    <location>
        <position position="424"/>
    </location>
</feature>
<evidence type="ECO:0000256" key="12">
    <source>
        <dbReference type="PIRSR" id="PIRSR000168-1"/>
    </source>
</evidence>
<keyword evidence="9" id="KW-0560">Oxidoreductase</keyword>
<keyword evidence="18" id="KW-1185">Reference proteome</keyword>
<feature type="non-terminal residue" evidence="17">
    <location>
        <position position="657"/>
    </location>
</feature>
<dbReference type="FunFam" id="1.20.140.10:FF:000010">
    <property type="entry name" value="Acyl-coenzyme A oxidase"/>
    <property type="match status" value="1"/>
</dbReference>
<reference evidence="17" key="1">
    <citation type="journal article" date="2023" name="IScience">
        <title>Live-bearing cockroach genome reveals convergent evolutionary mechanisms linked to viviparity in insects and beyond.</title>
        <authorList>
            <person name="Fouks B."/>
            <person name="Harrison M.C."/>
            <person name="Mikhailova A.A."/>
            <person name="Marchal E."/>
            <person name="English S."/>
            <person name="Carruthers M."/>
            <person name="Jennings E.C."/>
            <person name="Chiamaka E.L."/>
            <person name="Frigard R.A."/>
            <person name="Pippel M."/>
            <person name="Attardo G.M."/>
            <person name="Benoit J.B."/>
            <person name="Bornberg-Bauer E."/>
            <person name="Tobe S.S."/>
        </authorList>
    </citation>
    <scope>NUCLEOTIDE SEQUENCE</scope>
    <source>
        <strain evidence="17">Stay&amp;Tobe</strain>
    </source>
</reference>
<dbReference type="EC" id="1.3.3.6" evidence="5"/>
<comment type="pathway">
    <text evidence="3">Lipid metabolism.</text>
</comment>
<keyword evidence="11" id="KW-0576">Peroxisome</keyword>
<dbReference type="InterPro" id="IPR002655">
    <property type="entry name" value="Acyl-CoA_oxidase_C"/>
</dbReference>
<dbReference type="Pfam" id="PF01756">
    <property type="entry name" value="ACOX"/>
    <property type="match status" value="1"/>
</dbReference>
<evidence type="ECO:0000256" key="13">
    <source>
        <dbReference type="PIRSR" id="PIRSR000168-2"/>
    </source>
</evidence>
<evidence type="ECO:0000256" key="9">
    <source>
        <dbReference type="ARBA" id="ARBA00023002"/>
    </source>
</evidence>
<evidence type="ECO:0000256" key="3">
    <source>
        <dbReference type="ARBA" id="ARBA00005189"/>
    </source>
</evidence>
<keyword evidence="6" id="KW-0285">Flavoprotein</keyword>
<evidence type="ECO:0000256" key="5">
    <source>
        <dbReference type="ARBA" id="ARBA00012870"/>
    </source>
</evidence>
<dbReference type="SUPFAM" id="SSF47203">
    <property type="entry name" value="Acyl-CoA dehydrogenase C-terminal domain-like"/>
    <property type="match status" value="2"/>
</dbReference>
<organism evidence="17 18">
    <name type="scientific">Diploptera punctata</name>
    <name type="common">Pacific beetle cockroach</name>
    <dbReference type="NCBI Taxonomy" id="6984"/>
    <lineage>
        <taxon>Eukaryota</taxon>
        <taxon>Metazoa</taxon>
        <taxon>Ecdysozoa</taxon>
        <taxon>Arthropoda</taxon>
        <taxon>Hexapoda</taxon>
        <taxon>Insecta</taxon>
        <taxon>Pterygota</taxon>
        <taxon>Neoptera</taxon>
        <taxon>Polyneoptera</taxon>
        <taxon>Dictyoptera</taxon>
        <taxon>Blattodea</taxon>
        <taxon>Blaberoidea</taxon>
        <taxon>Blaberidae</taxon>
        <taxon>Diplopterinae</taxon>
        <taxon>Diploptera</taxon>
    </lineage>
</organism>